<reference evidence="2" key="1">
    <citation type="journal article" date="2017" name="PLoS ONE">
        <title>The Agassiz's desert tortoise genome provides a resource for the conservation of a threatened species.</title>
        <authorList>
            <person name="Tollis M."/>
            <person name="DeNardo D.F."/>
            <person name="Cornelius J.A."/>
            <person name="Dolby G.A."/>
            <person name="Edwards T."/>
            <person name="Henen B.T."/>
            <person name="Karl A.E."/>
            <person name="Murphy R.W."/>
            <person name="Kusumi K."/>
        </authorList>
    </citation>
    <scope>NUCLEOTIDE SEQUENCE [LARGE SCALE GENOMIC DNA]</scope>
</reference>
<evidence type="ECO:0000313" key="2">
    <source>
        <dbReference type="Proteomes" id="UP000291020"/>
    </source>
</evidence>
<keyword evidence="2" id="KW-1185">Reference proteome</keyword>
<proteinExistence type="predicted"/>
<reference evidence="1" key="2">
    <citation type="submission" date="2025-08" db="UniProtKB">
        <authorList>
            <consortium name="Ensembl"/>
        </authorList>
    </citation>
    <scope>IDENTIFICATION</scope>
</reference>
<dbReference type="Proteomes" id="UP000291020">
    <property type="component" value="Unassembled WGS sequence"/>
</dbReference>
<name>A0A452GTY4_9SAUR</name>
<dbReference type="Ensembl" id="ENSGAGT00000006413.1">
    <property type="protein sequence ID" value="ENSGAGP00000005510.1"/>
    <property type="gene ID" value="ENSGAGG00000004470.1"/>
</dbReference>
<accession>A0A452GTY4</accession>
<protein>
    <submittedName>
        <fullName evidence="1">Uncharacterized protein</fullName>
    </submittedName>
</protein>
<dbReference type="Pfam" id="PF15226">
    <property type="entry name" value="HPIP"/>
    <property type="match status" value="1"/>
</dbReference>
<evidence type="ECO:0000313" key="1">
    <source>
        <dbReference type="Ensembl" id="ENSGAGP00000005510.1"/>
    </source>
</evidence>
<reference evidence="1" key="3">
    <citation type="submission" date="2025-09" db="UniProtKB">
        <authorList>
            <consortium name="Ensembl"/>
        </authorList>
    </citation>
    <scope>IDENTIFICATION</scope>
</reference>
<organism evidence="1 2">
    <name type="scientific">Gopherus agassizii</name>
    <name type="common">Agassiz's desert tortoise</name>
    <dbReference type="NCBI Taxonomy" id="38772"/>
    <lineage>
        <taxon>Eukaryota</taxon>
        <taxon>Metazoa</taxon>
        <taxon>Chordata</taxon>
        <taxon>Craniata</taxon>
        <taxon>Vertebrata</taxon>
        <taxon>Euteleostomi</taxon>
        <taxon>Archelosauria</taxon>
        <taxon>Testudinata</taxon>
        <taxon>Testudines</taxon>
        <taxon>Cryptodira</taxon>
        <taxon>Durocryptodira</taxon>
        <taxon>Testudinoidea</taxon>
        <taxon>Testudinidae</taxon>
        <taxon>Gopherus</taxon>
    </lineage>
</organism>
<dbReference type="AlphaFoldDB" id="A0A452GTY4"/>
<dbReference type="InterPro" id="IPR029195">
    <property type="entry name" value="HCFC1R1"/>
</dbReference>
<sequence>SLLQSPPNGAIPRAGCILGAALSLPACRRQPGPKQFLSEEKMAARFNTLSLENDHVYSGNGLPTRGPAPDPAWAQWVQDYARCPQPEQRYPGRGCGRIGP</sequence>